<evidence type="ECO:0000256" key="9">
    <source>
        <dbReference type="ARBA" id="ARBA00040505"/>
    </source>
</evidence>
<evidence type="ECO:0000256" key="8">
    <source>
        <dbReference type="ARBA" id="ARBA00038873"/>
    </source>
</evidence>
<protein>
    <recommendedName>
        <fullName evidence="9">Hydroxylysine kinase</fullName>
        <ecNumber evidence="8">2.7.1.81</ecNumber>
    </recommendedName>
</protein>
<evidence type="ECO:0000256" key="1">
    <source>
        <dbReference type="ARBA" id="ARBA00004496"/>
    </source>
</evidence>
<comment type="subcellular location">
    <subcellularLocation>
        <location evidence="1">Cytoplasm</location>
    </subcellularLocation>
</comment>
<dbReference type="PANTHER" id="PTHR21064:SF1">
    <property type="entry name" value="HYDROXYLYSINE KINASE"/>
    <property type="match status" value="1"/>
</dbReference>
<keyword evidence="4" id="KW-0808">Transferase</keyword>
<dbReference type="InterPro" id="IPR002575">
    <property type="entry name" value="Aminoglycoside_PTrfase"/>
</dbReference>
<dbReference type="InterPro" id="IPR050249">
    <property type="entry name" value="Pseudomonas-type_ThrB"/>
</dbReference>
<dbReference type="InterPro" id="IPR011009">
    <property type="entry name" value="Kinase-like_dom_sf"/>
</dbReference>
<dbReference type="RefSeq" id="XP_013782552.1">
    <property type="nucleotide sequence ID" value="XM_013927098.2"/>
</dbReference>
<evidence type="ECO:0000256" key="6">
    <source>
        <dbReference type="ARBA" id="ARBA00036820"/>
    </source>
</evidence>
<keyword evidence="3" id="KW-0963">Cytoplasm</keyword>
<dbReference type="Proteomes" id="UP000694941">
    <property type="component" value="Unplaced"/>
</dbReference>
<evidence type="ECO:0000313" key="12">
    <source>
        <dbReference type="RefSeq" id="XP_013782552.1"/>
    </source>
</evidence>
<proteinExistence type="inferred from homology"/>
<dbReference type="Gene3D" id="3.90.1200.10">
    <property type="match status" value="1"/>
</dbReference>
<dbReference type="Pfam" id="PF01636">
    <property type="entry name" value="APH"/>
    <property type="match status" value="1"/>
</dbReference>
<keyword evidence="11" id="KW-1185">Reference proteome</keyword>
<dbReference type="PANTHER" id="PTHR21064">
    <property type="entry name" value="AMINOGLYCOSIDE PHOSPHOTRANSFERASE DOMAIN-CONTAINING PROTEIN-RELATED"/>
    <property type="match status" value="1"/>
</dbReference>
<dbReference type="GeneID" id="106466796"/>
<keyword evidence="5" id="KW-0418">Kinase</keyword>
<name>A0ABM1BI97_LIMPO</name>
<dbReference type="EC" id="2.7.1.81" evidence="8"/>
<evidence type="ECO:0000256" key="4">
    <source>
        <dbReference type="ARBA" id="ARBA00022679"/>
    </source>
</evidence>
<evidence type="ECO:0000256" key="2">
    <source>
        <dbReference type="ARBA" id="ARBA00006219"/>
    </source>
</evidence>
<organism evidence="11 12">
    <name type="scientific">Limulus polyphemus</name>
    <name type="common">Atlantic horseshoe crab</name>
    <dbReference type="NCBI Taxonomy" id="6850"/>
    <lineage>
        <taxon>Eukaryota</taxon>
        <taxon>Metazoa</taxon>
        <taxon>Ecdysozoa</taxon>
        <taxon>Arthropoda</taxon>
        <taxon>Chelicerata</taxon>
        <taxon>Merostomata</taxon>
        <taxon>Xiphosura</taxon>
        <taxon>Limulidae</taxon>
        <taxon>Limulus</taxon>
    </lineage>
</organism>
<evidence type="ECO:0000256" key="7">
    <source>
        <dbReference type="ARBA" id="ARBA00037368"/>
    </source>
</evidence>
<accession>A0ABM1BI97</accession>
<evidence type="ECO:0000256" key="3">
    <source>
        <dbReference type="ARBA" id="ARBA00022490"/>
    </source>
</evidence>
<evidence type="ECO:0000256" key="5">
    <source>
        <dbReference type="ARBA" id="ARBA00022777"/>
    </source>
</evidence>
<sequence length="390" mass="44452">MSTPATSDDMSTSRTLQAGEIIKPYVTNEQAIELVHRLYGLTVTSIQEMVSYDDRNFHVQVENSHTNPNISSLWPHGYTLKVLNRIESKMNKFVEEQNSLQQYLANKGLAVPVPIPNVYGSMWSTEELPVGCEPNKHGTQLDEFAVRLFTFLPGTPMINVPYTEDVLFQFGQFLGRFHSCIQGFHSKVLESRISIWSLNKVPSIEEFMFATEEKEKRELVMDIIEAFKNRVLSTVDTLPQAIIHGDFNENNVLVLVDAESKIPQYKVYGLLDFGDIHKAPLMFDVAMMMAYAMIECTTMDPLMAAGHALAGYLSEKTLTEEESSLLLVCMAARCCQSLVMGAYTHYMDPTNSYVLQTSRKGWILLRKLWKADWDSLYSRWKDIIRSKNKK</sequence>
<reference evidence="12" key="1">
    <citation type="submission" date="2025-08" db="UniProtKB">
        <authorList>
            <consortium name="RefSeq"/>
        </authorList>
    </citation>
    <scope>IDENTIFICATION</scope>
    <source>
        <tissue evidence="12">Muscle</tissue>
    </source>
</reference>
<evidence type="ECO:0000259" key="10">
    <source>
        <dbReference type="Pfam" id="PF01636"/>
    </source>
</evidence>
<comment type="catalytic activity">
    <reaction evidence="6">
        <text>(5R)-5-hydroxy-L-lysine + GTP = (5R)-5-phosphooxy-L-lysine + GDP + H(+)</text>
        <dbReference type="Rhea" id="RHEA:19049"/>
        <dbReference type="ChEBI" id="CHEBI:15378"/>
        <dbReference type="ChEBI" id="CHEBI:37565"/>
        <dbReference type="ChEBI" id="CHEBI:57882"/>
        <dbReference type="ChEBI" id="CHEBI:58189"/>
        <dbReference type="ChEBI" id="CHEBI:58357"/>
        <dbReference type="EC" id="2.7.1.81"/>
    </reaction>
</comment>
<gene>
    <name evidence="12" type="primary">LOC106466796</name>
</gene>
<comment type="function">
    <text evidence="7">Catalyzes the GTP-dependent phosphorylation of 5-hydroxy-L-lysine.</text>
</comment>
<feature type="domain" description="Aminoglycoside phosphotransferase" evidence="10">
    <location>
        <begin position="95"/>
        <end position="293"/>
    </location>
</feature>
<dbReference type="SUPFAM" id="SSF56112">
    <property type="entry name" value="Protein kinase-like (PK-like)"/>
    <property type="match status" value="1"/>
</dbReference>
<evidence type="ECO:0000313" key="11">
    <source>
        <dbReference type="Proteomes" id="UP000694941"/>
    </source>
</evidence>
<comment type="similarity">
    <text evidence="2">Belongs to the aminoglycoside phosphotransferase family.</text>
</comment>